<feature type="non-terminal residue" evidence="2">
    <location>
        <position position="449"/>
    </location>
</feature>
<keyword evidence="3" id="KW-1185">Reference proteome</keyword>
<name>A0AA36CU51_9BILA</name>
<comment type="caution">
    <text evidence="2">The sequence shown here is derived from an EMBL/GenBank/DDBJ whole genome shotgun (WGS) entry which is preliminary data.</text>
</comment>
<evidence type="ECO:0000313" key="3">
    <source>
        <dbReference type="Proteomes" id="UP001177023"/>
    </source>
</evidence>
<feature type="region of interest" description="Disordered" evidence="1">
    <location>
        <begin position="406"/>
        <end position="449"/>
    </location>
</feature>
<dbReference type="AlphaFoldDB" id="A0AA36CU51"/>
<dbReference type="EMBL" id="CATQJA010002626">
    <property type="protein sequence ID" value="CAJ0574016.1"/>
    <property type="molecule type" value="Genomic_DNA"/>
</dbReference>
<feature type="compositionally biased region" description="Basic residues" evidence="1">
    <location>
        <begin position="436"/>
        <end position="449"/>
    </location>
</feature>
<accession>A0AA36CU51</accession>
<protein>
    <submittedName>
        <fullName evidence="2">Uncharacterized protein</fullName>
    </submittedName>
</protein>
<dbReference type="PANTHER" id="PTHR33936:SF9">
    <property type="entry name" value="C2H2-TYPE DOMAIN-CONTAINING PROTEIN"/>
    <property type="match status" value="1"/>
</dbReference>
<proteinExistence type="predicted"/>
<evidence type="ECO:0000313" key="2">
    <source>
        <dbReference type="EMBL" id="CAJ0574016.1"/>
    </source>
</evidence>
<sequence length="449" mass="51184">MQRFEQWRQLLEGATGSKFVLHNKQRESRRQVMHCARSEHKNGTAPRKIRAKQLENGHHMSKQGACCPAHISYTLEKDGSIDVIYQMMHVGHGASDRGAENDQNTSVTADFRLPHRPNYLGEQPMQFLQIDIVEMSVSLDRWAELIPFACMQLNQTARGGETVPFELMFGRTAFPVDEEESVAPAWLLPAHAPPTIVFQTGDKVYMRNFDSTLKDSRKEEIQPENVVLGLVGDVDWRRPSFPYHIYYSRDRENHWPDRDCEAMYVSAFDLAPSSIELLLARDENRRQMLQTLLCSCKAGSSEEPPCTLVRSELCAKGMSRSCCGRTGSCCYHEELEAGAGETYFKVQQISRKYREPGGHSIGQNVRKKPDVLKMPVKTRNAKGVPRRKADNLLSVVVEPIRSPAKKLSIHEEPPEEFIDVGEPLAPPPEDFVDRRKSQRYARRKRTSHH</sequence>
<gene>
    <name evidence="2" type="ORF">MSPICULIGERA_LOCUS12359</name>
</gene>
<organism evidence="2 3">
    <name type="scientific">Mesorhabditis spiculigera</name>
    <dbReference type="NCBI Taxonomy" id="96644"/>
    <lineage>
        <taxon>Eukaryota</taxon>
        <taxon>Metazoa</taxon>
        <taxon>Ecdysozoa</taxon>
        <taxon>Nematoda</taxon>
        <taxon>Chromadorea</taxon>
        <taxon>Rhabditida</taxon>
        <taxon>Rhabditina</taxon>
        <taxon>Rhabditomorpha</taxon>
        <taxon>Rhabditoidea</taxon>
        <taxon>Rhabditidae</taxon>
        <taxon>Mesorhabditinae</taxon>
        <taxon>Mesorhabditis</taxon>
    </lineage>
</organism>
<dbReference type="InterPro" id="IPR052797">
    <property type="entry name" value="RegFact_GeneExpr_CellDeath"/>
</dbReference>
<dbReference type="PANTHER" id="PTHR33936">
    <property type="entry name" value="PROTEIN CBG17840"/>
    <property type="match status" value="1"/>
</dbReference>
<evidence type="ECO:0000256" key="1">
    <source>
        <dbReference type="SAM" id="MobiDB-lite"/>
    </source>
</evidence>
<reference evidence="2" key="1">
    <citation type="submission" date="2023-06" db="EMBL/GenBank/DDBJ databases">
        <authorList>
            <person name="Delattre M."/>
        </authorList>
    </citation>
    <scope>NUCLEOTIDE SEQUENCE</scope>
    <source>
        <strain evidence="2">AF72</strain>
    </source>
</reference>
<dbReference type="Proteomes" id="UP001177023">
    <property type="component" value="Unassembled WGS sequence"/>
</dbReference>